<dbReference type="GO" id="GO:0003723">
    <property type="term" value="F:RNA binding"/>
    <property type="evidence" value="ECO:0007669"/>
    <property type="project" value="UniProtKB-UniRule"/>
</dbReference>
<evidence type="ECO:0000256" key="4">
    <source>
        <dbReference type="PROSITE-ProRule" id="PRU00176"/>
    </source>
</evidence>
<feature type="region of interest" description="Disordered" evidence="5">
    <location>
        <begin position="213"/>
        <end position="359"/>
    </location>
</feature>
<dbReference type="FunFam" id="3.30.70.330:FF:000879">
    <property type="entry name" value="Splicing factor U2af large subunit A"/>
    <property type="match status" value="1"/>
</dbReference>
<sequence>MMSRTNKRQELIGNCNEGTSARTRPLSFEDIMLKRKKKLTADGKERTRSWKEQLVQNDVKLTSDQMDGVRTNKGMKELKDEKKESSIKAKGKTMKVKDGQLGSTYKHKLDFDVNEVSKSNYTSNRKDNGRMNEKKNNHRSRDDKMETSLRKDLERKQLNHSTEKDKHKDRERKPREEIQRKEHCYTYEKNRSETQYFSLRKFDRYDSQRLQYSEYAERNDRRKDASKPYFEEPKSKRRRSRSPEREREREPEHYRSSPEVHKHSYRGWVHEHSSFSSHQEKSRRKHSDGDKLITSGNDGYNASNHHKHGSGLGGYSPRKKRPEAPHRSPSPILPSQERKAAKWDHPPSEARNSGFRVMPSNDQTAFTKIQEPALTEPVTAAAEIPPHAPAAEIPSFVISASVDSVQLTQATRPMRRLYVENLPASASEKSVVDFLNDLLVSSGVNHIKGTSACINCILHKERNQALVEFLTPQDANSALTFDGRSFSGALLKFRRPKDFVEALTDAPEKEQEEISVVADIVRESPYKVPVHYILLFFNSLDIYAESFAFGGISEDISSNMLKEIVGAYGNLKSYHFGFDKKLNGPCAFLEYEDHSITSKGCAGLNGMKLGGCILTVVQAFPDFEVELTEEELKLFSESELEEILEDVRLECMRFGTVKEVNIVRYNNDQVGAAGVFEESCVNQYSVQIECRMEDPDDKNQHSQDLMPKEDIERAGGISNGTNMPLGESVITHGTDCSAPAIEVGQQVANEEIGQQLENDEDASMNEEIGLIPCSSSPKLGSVDTEIESSACLNNIVAEPAELTANEADGIKKDVEIASVDSAAVADEERTDDGKDENEDDDEFVFEPSSIFVEFLRKEAACFAAHSLHGRTYGKQTVTAGFFPYDKYLARFHGLKQP</sequence>
<feature type="compositionally biased region" description="Basic and acidic residues" evidence="5">
    <location>
        <begin position="336"/>
        <end position="348"/>
    </location>
</feature>
<dbReference type="InterPro" id="IPR012677">
    <property type="entry name" value="Nucleotide-bd_a/b_plait_sf"/>
</dbReference>
<feature type="region of interest" description="Disordered" evidence="5">
    <location>
        <begin position="63"/>
        <end position="100"/>
    </location>
</feature>
<dbReference type="GO" id="GO:0008380">
    <property type="term" value="P:RNA splicing"/>
    <property type="evidence" value="ECO:0007669"/>
    <property type="project" value="UniProtKB-KW"/>
</dbReference>
<feature type="compositionally biased region" description="Basic and acidic residues" evidence="5">
    <location>
        <begin position="215"/>
        <end position="234"/>
    </location>
</feature>
<reference evidence="7 8" key="1">
    <citation type="submission" date="2020-08" db="EMBL/GenBank/DDBJ databases">
        <title>Plant Genome Project.</title>
        <authorList>
            <person name="Zhang R.-G."/>
        </authorList>
    </citation>
    <scope>NUCLEOTIDE SEQUENCE [LARGE SCALE GENOMIC DNA]</scope>
    <source>
        <tissue evidence="7">Rhizome</tissue>
    </source>
</reference>
<feature type="compositionally biased region" description="Acidic residues" evidence="5">
    <location>
        <begin position="828"/>
        <end position="841"/>
    </location>
</feature>
<accession>A0A8J5M5G1</accession>
<feature type="region of interest" description="Disordered" evidence="5">
    <location>
        <begin position="116"/>
        <end position="186"/>
    </location>
</feature>
<evidence type="ECO:0000256" key="2">
    <source>
        <dbReference type="ARBA" id="ARBA00022884"/>
    </source>
</evidence>
<name>A0A8J5M5G1_ZINOF</name>
<dbReference type="SUPFAM" id="SSF54928">
    <property type="entry name" value="RNA-binding domain, RBD"/>
    <property type="match status" value="3"/>
</dbReference>
<feature type="compositionally biased region" description="Basic and acidic residues" evidence="5">
    <location>
        <begin position="124"/>
        <end position="186"/>
    </location>
</feature>
<keyword evidence="1" id="KW-0507">mRNA processing</keyword>
<evidence type="ECO:0000256" key="5">
    <source>
        <dbReference type="SAM" id="MobiDB-lite"/>
    </source>
</evidence>
<feature type="compositionally biased region" description="Basic and acidic residues" evidence="5">
    <location>
        <begin position="74"/>
        <end position="87"/>
    </location>
</feature>
<feature type="compositionally biased region" description="Basic and acidic residues" evidence="5">
    <location>
        <begin position="241"/>
        <end position="273"/>
    </location>
</feature>
<organism evidence="7 8">
    <name type="scientific">Zingiber officinale</name>
    <name type="common">Ginger</name>
    <name type="synonym">Amomum zingiber</name>
    <dbReference type="NCBI Taxonomy" id="94328"/>
    <lineage>
        <taxon>Eukaryota</taxon>
        <taxon>Viridiplantae</taxon>
        <taxon>Streptophyta</taxon>
        <taxon>Embryophyta</taxon>
        <taxon>Tracheophyta</taxon>
        <taxon>Spermatophyta</taxon>
        <taxon>Magnoliopsida</taxon>
        <taxon>Liliopsida</taxon>
        <taxon>Zingiberales</taxon>
        <taxon>Zingiberaceae</taxon>
        <taxon>Zingiber</taxon>
    </lineage>
</organism>
<evidence type="ECO:0000259" key="6">
    <source>
        <dbReference type="PROSITE" id="PS50102"/>
    </source>
</evidence>
<dbReference type="InterPro" id="IPR000504">
    <property type="entry name" value="RRM_dom"/>
</dbReference>
<dbReference type="SMART" id="SM00360">
    <property type="entry name" value="RRM"/>
    <property type="match status" value="2"/>
</dbReference>
<evidence type="ECO:0000313" key="7">
    <source>
        <dbReference type="EMBL" id="KAG6534371.1"/>
    </source>
</evidence>
<protein>
    <recommendedName>
        <fullName evidence="6">RRM domain-containing protein</fullName>
    </recommendedName>
</protein>
<dbReference type="AlphaFoldDB" id="A0A8J5M5G1"/>
<keyword evidence="2 4" id="KW-0694">RNA-binding</keyword>
<dbReference type="Pfam" id="PF00076">
    <property type="entry name" value="RRM_1"/>
    <property type="match status" value="1"/>
</dbReference>
<dbReference type="InterPro" id="IPR035979">
    <property type="entry name" value="RBD_domain_sf"/>
</dbReference>
<dbReference type="Gene3D" id="3.30.70.330">
    <property type="match status" value="4"/>
</dbReference>
<proteinExistence type="predicted"/>
<keyword evidence="8" id="KW-1185">Reference proteome</keyword>
<dbReference type="GO" id="GO:0006397">
    <property type="term" value="P:mRNA processing"/>
    <property type="evidence" value="ECO:0007669"/>
    <property type="project" value="UniProtKB-KW"/>
</dbReference>
<keyword evidence="3" id="KW-0508">mRNA splicing</keyword>
<dbReference type="PROSITE" id="PS50102">
    <property type="entry name" value="RRM"/>
    <property type="match status" value="1"/>
</dbReference>
<comment type="caution">
    <text evidence="7">The sequence shown here is derived from an EMBL/GenBank/DDBJ whole genome shotgun (WGS) entry which is preliminary data.</text>
</comment>
<feature type="compositionally biased region" description="Polar residues" evidence="5">
    <location>
        <begin position="294"/>
        <end position="303"/>
    </location>
</feature>
<dbReference type="Proteomes" id="UP000734854">
    <property type="component" value="Unassembled WGS sequence"/>
</dbReference>
<gene>
    <name evidence="7" type="ORF">ZIOFF_008257</name>
</gene>
<dbReference type="PANTHER" id="PTHR23139">
    <property type="entry name" value="RNA-BINDING PROTEIN"/>
    <property type="match status" value="1"/>
</dbReference>
<dbReference type="EMBL" id="JACMSC010000002">
    <property type="protein sequence ID" value="KAG6534371.1"/>
    <property type="molecule type" value="Genomic_DNA"/>
</dbReference>
<evidence type="ECO:0000313" key="8">
    <source>
        <dbReference type="Proteomes" id="UP000734854"/>
    </source>
</evidence>
<feature type="region of interest" description="Disordered" evidence="5">
    <location>
        <begin position="821"/>
        <end position="841"/>
    </location>
</feature>
<evidence type="ECO:0000256" key="3">
    <source>
        <dbReference type="ARBA" id="ARBA00023187"/>
    </source>
</evidence>
<feature type="region of interest" description="Disordered" evidence="5">
    <location>
        <begin position="1"/>
        <end position="23"/>
    </location>
</feature>
<feature type="domain" description="RRM" evidence="6">
    <location>
        <begin position="415"/>
        <end position="498"/>
    </location>
</feature>
<evidence type="ECO:0000256" key="1">
    <source>
        <dbReference type="ARBA" id="ARBA00022664"/>
    </source>
</evidence>